<keyword evidence="5" id="KW-1185">Reference proteome</keyword>
<dbReference type="Proteomes" id="UP000198575">
    <property type="component" value="Unassembled WGS sequence"/>
</dbReference>
<keyword evidence="2" id="KW-0732">Signal</keyword>
<evidence type="ECO:0000256" key="1">
    <source>
        <dbReference type="SAM" id="MobiDB-lite"/>
    </source>
</evidence>
<evidence type="ECO:0000259" key="3">
    <source>
        <dbReference type="PROSITE" id="PS50240"/>
    </source>
</evidence>
<dbReference type="PANTHER" id="PTHR36234">
    <property type="entry name" value="LYSYL ENDOPEPTIDASE"/>
    <property type="match status" value="1"/>
</dbReference>
<dbReference type="AlphaFoldDB" id="A0A1I4XR64"/>
<feature type="domain" description="Peptidase S1" evidence="3">
    <location>
        <begin position="197"/>
        <end position="456"/>
    </location>
</feature>
<evidence type="ECO:0000256" key="2">
    <source>
        <dbReference type="SAM" id="SignalP"/>
    </source>
</evidence>
<dbReference type="InterPro" id="IPR001254">
    <property type="entry name" value="Trypsin_dom"/>
</dbReference>
<dbReference type="Gene3D" id="2.40.10.10">
    <property type="entry name" value="Trypsin-like serine proteases"/>
    <property type="match status" value="2"/>
</dbReference>
<name>A0A1I4XR64_9GAMM</name>
<dbReference type="InterPro" id="IPR018114">
    <property type="entry name" value="TRYPSIN_HIS"/>
</dbReference>
<dbReference type="InterPro" id="IPR043504">
    <property type="entry name" value="Peptidase_S1_PA_chymotrypsin"/>
</dbReference>
<evidence type="ECO:0000313" key="4">
    <source>
        <dbReference type="EMBL" id="SFN28335.1"/>
    </source>
</evidence>
<dbReference type="SUPFAM" id="SSF50494">
    <property type="entry name" value="Trypsin-like serine proteases"/>
    <property type="match status" value="1"/>
</dbReference>
<dbReference type="EMBL" id="FOVF01000011">
    <property type="protein sequence ID" value="SFN28335.1"/>
    <property type="molecule type" value="Genomic_DNA"/>
</dbReference>
<dbReference type="STRING" id="578942.SAMN05216289_11171"/>
<feature type="chain" id="PRO_5011762359" description="Peptidase S1 domain-containing protein" evidence="2">
    <location>
        <begin position="23"/>
        <end position="511"/>
    </location>
</feature>
<dbReference type="PROSITE" id="PS00134">
    <property type="entry name" value="TRYPSIN_HIS"/>
    <property type="match status" value="1"/>
</dbReference>
<dbReference type="RefSeq" id="WP_092407450.1">
    <property type="nucleotide sequence ID" value="NZ_FOVF01000011.1"/>
</dbReference>
<reference evidence="4 5" key="1">
    <citation type="submission" date="2016-10" db="EMBL/GenBank/DDBJ databases">
        <authorList>
            <person name="de Groot N.N."/>
        </authorList>
    </citation>
    <scope>NUCLEOTIDE SEQUENCE [LARGE SCALE GENOMIC DNA]</scope>
    <source>
        <strain evidence="4 5">CGMCC 1.7659</strain>
    </source>
</reference>
<gene>
    <name evidence="4" type="ORF">SAMN05216289_11171</name>
</gene>
<feature type="region of interest" description="Disordered" evidence="1">
    <location>
        <begin position="487"/>
        <end position="511"/>
    </location>
</feature>
<feature type="compositionally biased region" description="Polar residues" evidence="1">
    <location>
        <begin position="500"/>
        <end position="511"/>
    </location>
</feature>
<protein>
    <recommendedName>
        <fullName evidence="3">Peptidase S1 domain-containing protein</fullName>
    </recommendedName>
</protein>
<organism evidence="4 5">
    <name type="scientific">Dokdonella immobilis</name>
    <dbReference type="NCBI Taxonomy" id="578942"/>
    <lineage>
        <taxon>Bacteria</taxon>
        <taxon>Pseudomonadati</taxon>
        <taxon>Pseudomonadota</taxon>
        <taxon>Gammaproteobacteria</taxon>
        <taxon>Lysobacterales</taxon>
        <taxon>Rhodanobacteraceae</taxon>
        <taxon>Dokdonella</taxon>
    </lineage>
</organism>
<dbReference type="GO" id="GO:0004252">
    <property type="term" value="F:serine-type endopeptidase activity"/>
    <property type="evidence" value="ECO:0007669"/>
    <property type="project" value="InterPro"/>
</dbReference>
<dbReference type="InterPro" id="IPR009003">
    <property type="entry name" value="Peptidase_S1_PA"/>
</dbReference>
<dbReference type="PANTHER" id="PTHR36234:SF5">
    <property type="entry name" value="LYSYL ENDOPEPTIDASE"/>
    <property type="match status" value="1"/>
</dbReference>
<feature type="signal peptide" evidence="2">
    <location>
        <begin position="1"/>
        <end position="22"/>
    </location>
</feature>
<proteinExistence type="predicted"/>
<accession>A0A1I4XR64</accession>
<dbReference type="PROSITE" id="PS50240">
    <property type="entry name" value="TRYPSIN_DOM"/>
    <property type="match status" value="1"/>
</dbReference>
<sequence length="511" mass="53299">MKPLVCVLAGILLLANCNSALARRGEAPFSIGPMAKRGMVVPEFALPAIDPPAIRAAADAVAENPGEPHAKRLPIAVENTVALNPASDGLWQLMSDGSMLWRLRIRVPGATDLHLGFTGYDLVAGAALWVIGADDYYEGPYTADDRGPLWVPMVPGDTATIELHVPAGARLDAGNLVLTSIGAGFRDLFRADVRTGVPGNSGPCNINVVCPLGQPYSAEARVLAYYEFRADGGGTFICTATLMNDVPGDRKNYVLTAAHCLSSAAEAASMRLYWNYQSTSCSANTGISFAQNQTGTTLRATRADADFTLVELNQNPDPAWNLFHAGWDASNIAPSGSIGLHHPSGDVAKVTHNPTAPRTANNCIGTGGGSVNTHWNTGPYDQGTTEGGSSGSGLWIPANDASNNGKRLIGVLSGGTALCAGPVPDDGFDCYGKFSAAWSGPSPSSRLRDWLDPQSSGVMSIAGIDNVPSSSTLDPALAARVAAERQAVPLRNGGRGLSRQPRTPGSNTSTH</sequence>
<dbReference type="GO" id="GO:0006508">
    <property type="term" value="P:proteolysis"/>
    <property type="evidence" value="ECO:0007669"/>
    <property type="project" value="InterPro"/>
</dbReference>
<dbReference type="OrthoDB" id="5619888at2"/>
<evidence type="ECO:0000313" key="5">
    <source>
        <dbReference type="Proteomes" id="UP000198575"/>
    </source>
</evidence>